<protein>
    <submittedName>
        <fullName evidence="1">Uncharacterized protein</fullName>
    </submittedName>
</protein>
<dbReference type="KEGG" id="lgn:ABM34_01405"/>
<gene>
    <name evidence="1" type="ORF">ABM34_01405</name>
</gene>
<organism evidence="1 2">
    <name type="scientific">Companilactobacillus ginsenosidimutans</name>
    <dbReference type="NCBI Taxonomy" id="1007676"/>
    <lineage>
        <taxon>Bacteria</taxon>
        <taxon>Bacillati</taxon>
        <taxon>Bacillota</taxon>
        <taxon>Bacilli</taxon>
        <taxon>Lactobacillales</taxon>
        <taxon>Lactobacillaceae</taxon>
        <taxon>Companilactobacillus</taxon>
    </lineage>
</organism>
<dbReference type="STRING" id="1007676.ABM34_01405"/>
<sequence length="88" mass="10333">MWAKYIIIEHEDEFDFMADINNAVMGTAIFPENKYVVHDKAAGQYIYCTALQDNLRWGDLKSSAEKKTKEEWLEINPAYEPMLERVED</sequence>
<dbReference type="PATRIC" id="fig|1007676.4.peg.296"/>
<reference evidence="2" key="1">
    <citation type="submission" date="2015-07" db="EMBL/GenBank/DDBJ databases">
        <title>Lactobacillus ginsenosidimutans/EMML 3141/ whole genome sequencing.</title>
        <authorList>
            <person name="Kim M.K."/>
            <person name="Im W.-T."/>
            <person name="Srinivasan S."/>
            <person name="Lee J.-J."/>
        </authorList>
    </citation>
    <scope>NUCLEOTIDE SEQUENCE [LARGE SCALE GENOMIC DNA]</scope>
    <source>
        <strain evidence="2">EMML 3041</strain>
    </source>
</reference>
<proteinExistence type="predicted"/>
<keyword evidence="2" id="KW-1185">Reference proteome</keyword>
<evidence type="ECO:0000313" key="2">
    <source>
        <dbReference type="Proteomes" id="UP000036106"/>
    </source>
</evidence>
<evidence type="ECO:0000313" key="1">
    <source>
        <dbReference type="EMBL" id="AKP66338.1"/>
    </source>
</evidence>
<dbReference type="AlphaFoldDB" id="A0A0H4QI70"/>
<dbReference type="Proteomes" id="UP000036106">
    <property type="component" value="Chromosome"/>
</dbReference>
<name>A0A0H4QI70_9LACO</name>
<dbReference type="EMBL" id="CP012034">
    <property type="protein sequence ID" value="AKP66338.1"/>
    <property type="molecule type" value="Genomic_DNA"/>
</dbReference>
<accession>A0A0H4QI70</accession>